<reference evidence="2" key="1">
    <citation type="journal article" date="2010" name="PLoS Genet.">
        <title>Genome sequence of the plant growth promoting endophytic bacterium Enterobacter sp. 638.</title>
        <authorList>
            <person name="Taghavi S."/>
            <person name="van der Lelie D."/>
            <person name="Hoffman A."/>
            <person name="Zhang Y.B."/>
            <person name="Walla M.D."/>
            <person name="Vangronsveld J."/>
            <person name="Newman L."/>
            <person name="Monchy S."/>
        </authorList>
    </citation>
    <scope>NUCLEOTIDE SEQUENCE [LARGE SCALE GENOMIC DNA]</scope>
    <source>
        <strain evidence="2">638</strain>
    </source>
</reference>
<dbReference type="Proteomes" id="UP000000230">
    <property type="component" value="Chromosome"/>
</dbReference>
<dbReference type="KEGG" id="ent:Ent638_0814"/>
<sequence length="199" mass="22710">MEEALTLRPQDWITWRQYSLCAFWRCGPVVAREITRRSREQVMSPLIARDALFYAMNTGDFAFMREMYSLLTKTNMLDEVFSNGYEKERSDMENGMGYLELAEKTGKSETIKHLAEIMYGELNLGQKLQAVNHLIDVSEYADETSLLYELHVPDLEPKACAAMNLSLITKRVQDGVVDWEVGAVFVSESKEDKADACNA</sequence>
<dbReference type="AlphaFoldDB" id="A0A9J9GEZ5"/>
<evidence type="ECO:0000313" key="1">
    <source>
        <dbReference type="EMBL" id="ABP59499.1"/>
    </source>
</evidence>
<dbReference type="EMBL" id="CP000653">
    <property type="protein sequence ID" value="ABP59499.1"/>
    <property type="molecule type" value="Genomic_DNA"/>
</dbReference>
<protein>
    <submittedName>
        <fullName evidence="1">Uncharacterized protein</fullName>
    </submittedName>
</protein>
<proteinExistence type="predicted"/>
<gene>
    <name evidence="1" type="ordered locus">Ent638_0814</name>
</gene>
<name>A0A9J9GEZ5_ENT38</name>
<evidence type="ECO:0000313" key="2">
    <source>
        <dbReference type="Proteomes" id="UP000000230"/>
    </source>
</evidence>
<organism evidence="1 2">
    <name type="scientific">Enterobacter sp. (strain 638)</name>
    <dbReference type="NCBI Taxonomy" id="399742"/>
    <lineage>
        <taxon>Bacteria</taxon>
        <taxon>Pseudomonadati</taxon>
        <taxon>Pseudomonadota</taxon>
        <taxon>Gammaproteobacteria</taxon>
        <taxon>Enterobacterales</taxon>
        <taxon>Enterobacteriaceae</taxon>
        <taxon>Enterobacter</taxon>
    </lineage>
</organism>
<accession>A0A9J9GEZ5</accession>
<keyword evidence="2" id="KW-1185">Reference proteome</keyword>